<name>A0A1E3PGT1_9ASCO</name>
<dbReference type="OrthoDB" id="379794at2759"/>
<proteinExistence type="inferred from homology"/>
<evidence type="ECO:0000256" key="2">
    <source>
        <dbReference type="ARBA" id="ARBA00022618"/>
    </source>
</evidence>
<feature type="non-terminal residue" evidence="7">
    <location>
        <position position="73"/>
    </location>
</feature>
<keyword evidence="8" id="KW-1185">Reference proteome</keyword>
<dbReference type="Pfam" id="PF09759">
    <property type="entry name" value="Atx10homo_assoc"/>
    <property type="match status" value="1"/>
</dbReference>
<evidence type="ECO:0000256" key="4">
    <source>
        <dbReference type="ARBA" id="ARBA00044746"/>
    </source>
</evidence>
<evidence type="ECO:0000259" key="6">
    <source>
        <dbReference type="Pfam" id="PF09759"/>
    </source>
</evidence>
<evidence type="ECO:0000313" key="8">
    <source>
        <dbReference type="Proteomes" id="UP000095009"/>
    </source>
</evidence>
<organism evidence="7 8">
    <name type="scientific">Nadsonia fulvescens var. elongata DSM 6958</name>
    <dbReference type="NCBI Taxonomy" id="857566"/>
    <lineage>
        <taxon>Eukaryota</taxon>
        <taxon>Fungi</taxon>
        <taxon>Dikarya</taxon>
        <taxon>Ascomycota</taxon>
        <taxon>Saccharomycotina</taxon>
        <taxon>Dipodascomycetes</taxon>
        <taxon>Dipodascales</taxon>
        <taxon>Dipodascales incertae sedis</taxon>
        <taxon>Nadsonia</taxon>
    </lineage>
</organism>
<sequence length="73" mass="8045">HALDLILSNCVIDQNNPYIRERAIMCLKYILENNAENQALIAQLEAKQTVSGDVLDGAGYETTIIDGKVALKK</sequence>
<dbReference type="AlphaFoldDB" id="A0A1E3PGT1"/>
<dbReference type="InterPro" id="IPR051374">
    <property type="entry name" value="Ataxin-10/CTR86_families"/>
</dbReference>
<evidence type="ECO:0000256" key="3">
    <source>
        <dbReference type="ARBA" id="ARBA00023306"/>
    </source>
</evidence>
<reference evidence="7 8" key="1">
    <citation type="journal article" date="2016" name="Proc. Natl. Acad. Sci. U.S.A.">
        <title>Comparative genomics of biotechnologically important yeasts.</title>
        <authorList>
            <person name="Riley R."/>
            <person name="Haridas S."/>
            <person name="Wolfe K.H."/>
            <person name="Lopes M.R."/>
            <person name="Hittinger C.T."/>
            <person name="Goeker M."/>
            <person name="Salamov A.A."/>
            <person name="Wisecaver J.H."/>
            <person name="Long T.M."/>
            <person name="Calvey C.H."/>
            <person name="Aerts A.L."/>
            <person name="Barry K.W."/>
            <person name="Choi C."/>
            <person name="Clum A."/>
            <person name="Coughlan A.Y."/>
            <person name="Deshpande S."/>
            <person name="Douglass A.P."/>
            <person name="Hanson S.J."/>
            <person name="Klenk H.-P."/>
            <person name="LaButti K.M."/>
            <person name="Lapidus A."/>
            <person name="Lindquist E.A."/>
            <person name="Lipzen A.M."/>
            <person name="Meier-Kolthoff J.P."/>
            <person name="Ohm R.A."/>
            <person name="Otillar R.P."/>
            <person name="Pangilinan J.L."/>
            <person name="Peng Y."/>
            <person name="Rokas A."/>
            <person name="Rosa C.A."/>
            <person name="Scheuner C."/>
            <person name="Sibirny A.A."/>
            <person name="Slot J.C."/>
            <person name="Stielow J.B."/>
            <person name="Sun H."/>
            <person name="Kurtzman C.P."/>
            <person name="Blackwell M."/>
            <person name="Grigoriev I.V."/>
            <person name="Jeffries T.W."/>
        </authorList>
    </citation>
    <scope>NUCLEOTIDE SEQUENCE [LARGE SCALE GENOMIC DNA]</scope>
    <source>
        <strain evidence="7 8">DSM 6958</strain>
    </source>
</reference>
<feature type="non-terminal residue" evidence="7">
    <location>
        <position position="1"/>
    </location>
</feature>
<evidence type="ECO:0000256" key="5">
    <source>
        <dbReference type="ARBA" id="ARBA00044801"/>
    </source>
</evidence>
<dbReference type="GO" id="GO:0005829">
    <property type="term" value="C:cytosol"/>
    <property type="evidence" value="ECO:0007669"/>
    <property type="project" value="TreeGrafter"/>
</dbReference>
<dbReference type="InterPro" id="IPR019156">
    <property type="entry name" value="Ataxin-10_domain"/>
</dbReference>
<feature type="domain" description="Ataxin-10" evidence="6">
    <location>
        <begin position="1"/>
        <end position="72"/>
    </location>
</feature>
<evidence type="ECO:0000313" key="7">
    <source>
        <dbReference type="EMBL" id="ODQ64646.1"/>
    </source>
</evidence>
<comment type="similarity">
    <text evidence="1">Belongs to the ataxin-10 family.</text>
</comment>
<evidence type="ECO:0000256" key="1">
    <source>
        <dbReference type="ARBA" id="ARBA00008384"/>
    </source>
</evidence>
<gene>
    <name evidence="7" type="ORF">NADFUDRAFT_14680</name>
</gene>
<dbReference type="PANTHER" id="PTHR13255">
    <property type="entry name" value="ATAXIN-10"/>
    <property type="match status" value="1"/>
</dbReference>
<dbReference type="EMBL" id="KV454411">
    <property type="protein sequence ID" value="ODQ64646.1"/>
    <property type="molecule type" value="Genomic_DNA"/>
</dbReference>
<comment type="function">
    <text evidence="4">May play a role in the regulation of cytokinesis.</text>
</comment>
<dbReference type="Proteomes" id="UP000095009">
    <property type="component" value="Unassembled WGS sequence"/>
</dbReference>
<protein>
    <recommendedName>
        <fullName evidence="5">Ataxin-10 homolog</fullName>
    </recommendedName>
</protein>
<dbReference type="PANTHER" id="PTHR13255:SF0">
    <property type="entry name" value="ATAXIN-10"/>
    <property type="match status" value="1"/>
</dbReference>
<accession>A0A1E3PGT1</accession>
<dbReference type="GO" id="GO:0051301">
    <property type="term" value="P:cell division"/>
    <property type="evidence" value="ECO:0007669"/>
    <property type="project" value="UniProtKB-KW"/>
</dbReference>
<keyword evidence="2" id="KW-0132">Cell division</keyword>
<keyword evidence="3" id="KW-0131">Cell cycle</keyword>